<accession>A0ABQ7IWQ2</accession>
<evidence type="ECO:0000313" key="3">
    <source>
        <dbReference type="Proteomes" id="UP000783213"/>
    </source>
</evidence>
<reference evidence="2 3" key="1">
    <citation type="journal article" date="2020" name="Genome Biol. Evol.">
        <title>Comparative genomics of Sclerotiniaceae.</title>
        <authorList>
            <person name="Valero Jimenez C.A."/>
            <person name="Steentjes M."/>
            <person name="Scholten O.E."/>
            <person name="Van Kan J.A.L."/>
        </authorList>
    </citation>
    <scope>NUCLEOTIDE SEQUENCE [LARGE SCALE GENOMIC DNA]</scope>
    <source>
        <strain evidence="2 3">B1</strain>
    </source>
</reference>
<dbReference type="RefSeq" id="XP_038813592.1">
    <property type="nucleotide sequence ID" value="XM_038949853.1"/>
</dbReference>
<evidence type="ECO:0000313" key="2">
    <source>
        <dbReference type="EMBL" id="KAF7936014.1"/>
    </source>
</evidence>
<name>A0ABQ7IWQ2_9HELO</name>
<dbReference type="EMBL" id="RCSX01000004">
    <property type="protein sequence ID" value="KAF7936014.1"/>
    <property type="molecule type" value="Genomic_DNA"/>
</dbReference>
<comment type="caution">
    <text evidence="2">The sequence shown here is derived from an EMBL/GenBank/DDBJ whole genome shotgun (WGS) entry which is preliminary data.</text>
</comment>
<protein>
    <recommendedName>
        <fullName evidence="4">SRR1-like domain-containing protein</fullName>
    </recommendedName>
</protein>
<organism evidence="2 3">
    <name type="scientific">Botrytis deweyae</name>
    <dbReference type="NCBI Taxonomy" id="2478750"/>
    <lineage>
        <taxon>Eukaryota</taxon>
        <taxon>Fungi</taxon>
        <taxon>Dikarya</taxon>
        <taxon>Ascomycota</taxon>
        <taxon>Pezizomycotina</taxon>
        <taxon>Leotiomycetes</taxon>
        <taxon>Helotiales</taxon>
        <taxon>Sclerotiniaceae</taxon>
        <taxon>Botrytis</taxon>
    </lineage>
</organism>
<dbReference type="GeneID" id="62229007"/>
<gene>
    <name evidence="2" type="ORF">EAE98_002233</name>
</gene>
<evidence type="ECO:0000256" key="1">
    <source>
        <dbReference type="SAM" id="MobiDB-lite"/>
    </source>
</evidence>
<dbReference type="Proteomes" id="UP000783213">
    <property type="component" value="Unassembled WGS sequence"/>
</dbReference>
<proteinExistence type="predicted"/>
<feature type="region of interest" description="Disordered" evidence="1">
    <location>
        <begin position="1"/>
        <end position="40"/>
    </location>
</feature>
<evidence type="ECO:0008006" key="4">
    <source>
        <dbReference type="Google" id="ProtNLM"/>
    </source>
</evidence>
<keyword evidence="3" id="KW-1185">Reference proteome</keyword>
<sequence>MSTDHKSPKSLFPPVSQPSQYTPPPRRNLPAEIPRIPDHDDPSTEWLPIYNTRTPYDEAEIVHLIHEIVRNFVRLSTVSEAEVIWPPEGGHRLDEALCNELNISDAARSLIRLLPCPGNCICPIFLYQSSQLFDILDNGFSLHTIRVVSITDDGPDLSNPPNTPLERPNDVVYYRNYWPRHAPSFLRMQLNRIKALDAIPPGQSALGYIDFADEWMRRKIKHYLEGTYGWPDNFNQQAWDEDRDRIWEETEEEYARLGRPHVLRFL</sequence>